<feature type="region of interest" description="Disordered" evidence="1">
    <location>
        <begin position="696"/>
        <end position="785"/>
    </location>
</feature>
<protein>
    <submittedName>
        <fullName evidence="2">Uncharacterized protein</fullName>
    </submittedName>
</protein>
<feature type="compositionally biased region" description="Basic and acidic residues" evidence="1">
    <location>
        <begin position="1750"/>
        <end position="1761"/>
    </location>
</feature>
<feature type="region of interest" description="Disordered" evidence="1">
    <location>
        <begin position="916"/>
        <end position="988"/>
    </location>
</feature>
<feature type="compositionally biased region" description="Polar residues" evidence="1">
    <location>
        <begin position="474"/>
        <end position="490"/>
    </location>
</feature>
<feature type="non-terminal residue" evidence="2">
    <location>
        <position position="2394"/>
    </location>
</feature>
<dbReference type="EMBL" id="BQXS01011575">
    <property type="protein sequence ID" value="GKT14252.1"/>
    <property type="molecule type" value="Genomic_DNA"/>
</dbReference>
<feature type="compositionally biased region" description="Low complexity" evidence="1">
    <location>
        <begin position="1124"/>
        <end position="1133"/>
    </location>
</feature>
<feature type="compositionally biased region" description="Low complexity" evidence="1">
    <location>
        <begin position="1786"/>
        <end position="1797"/>
    </location>
</feature>
<feature type="compositionally biased region" description="Polar residues" evidence="1">
    <location>
        <begin position="967"/>
        <end position="988"/>
    </location>
</feature>
<reference evidence="2" key="1">
    <citation type="submission" date="2022-03" db="EMBL/GenBank/DDBJ databases">
        <title>Draft genome sequence of Aduncisulcus paluster, a free-living microaerophilic Fornicata.</title>
        <authorList>
            <person name="Yuyama I."/>
            <person name="Kume K."/>
            <person name="Tamura T."/>
            <person name="Inagaki Y."/>
            <person name="Hashimoto T."/>
        </authorList>
    </citation>
    <scope>NUCLEOTIDE SEQUENCE</scope>
    <source>
        <strain evidence="2">NY0171</strain>
    </source>
</reference>
<evidence type="ECO:0000313" key="3">
    <source>
        <dbReference type="Proteomes" id="UP001057375"/>
    </source>
</evidence>
<feature type="compositionally biased region" description="Basic and acidic residues" evidence="1">
    <location>
        <begin position="1811"/>
        <end position="1820"/>
    </location>
</feature>
<keyword evidence="3" id="KW-1185">Reference proteome</keyword>
<feature type="compositionally biased region" description="Polar residues" evidence="1">
    <location>
        <begin position="2060"/>
        <end position="2070"/>
    </location>
</feature>
<feature type="region of interest" description="Disordered" evidence="1">
    <location>
        <begin position="2158"/>
        <end position="2201"/>
    </location>
</feature>
<feature type="region of interest" description="Disordered" evidence="1">
    <location>
        <begin position="1742"/>
        <end position="1820"/>
    </location>
</feature>
<name>A0ABQ5JVL6_9EUKA</name>
<feature type="region of interest" description="Disordered" evidence="1">
    <location>
        <begin position="2034"/>
        <end position="2074"/>
    </location>
</feature>
<feature type="compositionally biased region" description="Basic and acidic residues" evidence="1">
    <location>
        <begin position="2039"/>
        <end position="2052"/>
    </location>
</feature>
<accession>A0ABQ5JVL6</accession>
<evidence type="ECO:0000313" key="2">
    <source>
        <dbReference type="EMBL" id="GKT14252.1"/>
    </source>
</evidence>
<gene>
    <name evidence="2" type="ORF">ADUPG1_010450</name>
</gene>
<feature type="compositionally biased region" description="Low complexity" evidence="1">
    <location>
        <begin position="922"/>
        <end position="966"/>
    </location>
</feature>
<feature type="compositionally biased region" description="Acidic residues" evidence="1">
    <location>
        <begin position="724"/>
        <end position="733"/>
    </location>
</feature>
<organism evidence="2 3">
    <name type="scientific">Aduncisulcus paluster</name>
    <dbReference type="NCBI Taxonomy" id="2918883"/>
    <lineage>
        <taxon>Eukaryota</taxon>
        <taxon>Metamonada</taxon>
        <taxon>Carpediemonas-like organisms</taxon>
        <taxon>Aduncisulcus</taxon>
    </lineage>
</organism>
<feature type="compositionally biased region" description="Acidic residues" evidence="1">
    <location>
        <begin position="1798"/>
        <end position="1810"/>
    </location>
</feature>
<dbReference type="Proteomes" id="UP001057375">
    <property type="component" value="Unassembled WGS sequence"/>
</dbReference>
<feature type="compositionally biased region" description="Acidic residues" evidence="1">
    <location>
        <begin position="2158"/>
        <end position="2173"/>
    </location>
</feature>
<feature type="compositionally biased region" description="Low complexity" evidence="1">
    <location>
        <begin position="2187"/>
        <end position="2198"/>
    </location>
</feature>
<feature type="region of interest" description="Disordered" evidence="1">
    <location>
        <begin position="1124"/>
        <end position="1166"/>
    </location>
</feature>
<evidence type="ECO:0000256" key="1">
    <source>
        <dbReference type="SAM" id="MobiDB-lite"/>
    </source>
</evidence>
<sequence length="2394" mass="266572">MLNNKLKTKKGVEVASFPPLPRVLLSYDKVQSSSTYCELVEIFIDGIKAIIHSVQFITTVDGQKQITSEKTRSSFINSIELRHIPSIMASFLSSISRTLLLIVCYAEGFHSDSKIRSSSDKSEPLSPTFHKDLHLPQNISLTSLQSIVLNCSSSLIYCIQSCLSICSSYSNQTVICLKRQYDADIRHAQQKQATSEEVDMFRSSTVSIPSKVQKPSRWKTAKTIQKEEEERQRQLKEKEKREIEYCRVSKVLLREALTVAFISNSAFELTISIGVRICESLAEIEKETEDIRQCCLNSMKKDGKSLDLIPGEESKGLTRLISDKTDASIPHNKSIPPHTVSTEVVSTLGGKILKSIDNNYPVYDWIESHSVHDFDPTQYCSLSLSQVICLSQIFSDLEMQSKEFDKERRYVMMEQHSRAARGGKKLKDKKSKLYASSSLPLSKLQTSSSSSSSSSSSPISKPKHSIGLSHAPITPSNLQRTPSKNRSSPLISKTMAPIKPLFHSTPLTLFNVLQAIKGSGYPSHNIYSLSTQVSYGNIPTFRTSDGDLFEENPIKLPSISSLGERLIETCFSLFFSEGDKTRRNQLERLKDCLHPWIHSFLNQDQSNPLMMEREKDGQKEDVDVDGVHKTTESEDEEREENIPSIFLVHPHKEVLSHLFSSLQSWSQRQISSHKLTHKPTLEELEERCSNNYKPDHLIRESQSSPRLPLHSEREIITREALSASDDDEEEEEEVKGKIEKKNVSVKLDSSEQDIATDKKEKDDDDESSSSSSIVTPHVESDTTSLHHTTDAVYPVSNSLVVYSKAKDITDIVSSIFHSSSSCCNDIPSLSFAAFLLNILNLIANNNLNKFIKQSFTGTDLRLYNFLVFIDTHTHPFLTISSESLLRDVFGDTSLHVNTKKECKVHGIKVVSPATSSRRIMLSHSPSSPMSVSSRVNMPMGSPSTCSSTISSSSSSYESPSYRQLSSRGSSDLLTRSRPTLSPSASRQSIPAPSFVLNPSAGSLVSSSILAAHGILFSTIIHSKNASTLNTLTSTFLPLLLRHPLFLAHSQTRIGTVLEVAEWNKDSASSRARVGSYNRQRLKMIGQIHDRIDTVPKEYACAKDIKREIEQRRINAASDMISSSGMVPVGSSSPADFHHQSIASASPSQRPSPHPSHPHTGQNNNFMFSPASSTSANAICHECVFNNLINPLLQSLSPLVLQIPTLLLSLALYVCHSEDVKTLPSETFDSLVIGVARNRVSDTRKEAEYVLPYSGPILCLFRVLLHPCWYEYVVPQLSDDQNPSLLDRLAPSPSLSPLVLQIPTLLLSLALYVCHSEDVKTLPSETFDSLVIGVARNRVSDTRKEAEYVLPYSGPILCLFRVLLHPCWYEYVVPQLSDDQNPSLLDRLAPSPLPFSFVDELCQMTLQYGIQRRKNLVHSLWKSKRNNIKHSQIESNNNLFENVFGIDSSSSSIPVIFDSAFQPPHVLDSLDERRGSDSIEDSLEKSLLSLIHDLSQHKITGTLPIQYSEEDLPNLSNIEPVSSSSTQPHLSSDTPQYSFLRIVVESCVNCLLLEISEDVQNLQHVTSIWMSTDQDKRPSIPLFTPTYIHSILLLISTIFVSSTKQLEMYTNLFTSDMLHDSLLRTSLMQAKQYVKDIPYRLLNIARRLSRCLFSLPSDLSNLVRCSSLNCIYACVCQMFSFEMEFAEENRTTQRSSADQATQMKQKHDLDSLCVSLSLGLVEEEIKVREKEVRDIRRRNMKKCSVKTSDSMGKKKSDVETRTSNHAGTDTISDEAEKEPKEERAYPISSSSSTSSEPEIIQEEEEEEEEDKELAADDDIRIISDAEDSVEDFEDDDEVVLESCPGLSDGFGMHSPFSRFDTPINDLIPHIPSLCSDLSILENSVTLDLMRRVGLGMFISSSNSQQSMASLCSPSQHMSSTQGSTAISAPELLFQPVYDIVQPCMTSSNTVTGENDWNIRQLPSSKVSVPTSIIQSGVFLLFNGHDSSSSVRRLSHSMYGPAISALLLHAPVFESLSEKRARKRAELDMTMSIIETSQVDKPAKSNNVDEHDHISEEEDQDTGSNRQYSDGTDQSDHSIAEHSMLSFTVQSILDVLLEVLTKIFKEDESEGERLCRRFVESGVDYACVRCVWDILLAPYSFLLDFEFDETQRVLTGFDDIEEGEEEEEEEEEEEDPVRYYTSDEEDLTSSKQRQTSHSSSLHLDESNQEDMINCLLSLSAFLSELTRHTTLSSNTMSLLLQASYSPSASSLPSKLLSYLTTHSNSSLSSLLFSCRPGKLSGLCWTPSIAQLFDPGFSTTSKKKDTHPRTSETSSSTPLGAPKFGTSSAQNDSLSQSLSLISTSSLSSHCSSLADLLHTLPSISLCISASISPSSAGLICAICSNCDGECIQDDVLF</sequence>
<feature type="region of interest" description="Disordered" evidence="1">
    <location>
        <begin position="443"/>
        <end position="490"/>
    </location>
</feature>
<comment type="caution">
    <text evidence="2">The sequence shown here is derived from an EMBL/GenBank/DDBJ whole genome shotgun (WGS) entry which is preliminary data.</text>
</comment>
<proteinExistence type="predicted"/>
<feature type="compositionally biased region" description="Low complexity" evidence="1">
    <location>
        <begin position="443"/>
        <end position="460"/>
    </location>
</feature>
<feature type="region of interest" description="Disordered" evidence="1">
    <location>
        <begin position="2297"/>
        <end position="2327"/>
    </location>
</feature>